<evidence type="ECO:0000313" key="3">
    <source>
        <dbReference type="Proteomes" id="UP001165082"/>
    </source>
</evidence>
<sequence>MVSSVSGGRNGGGWVNKNTFTSTKRRKIDEEVEGDKEVDGEKAVEGEKVQDSKDLKNLKDLKDSKDLSPQDAIKYNPLPLGWTRLSTDPCVDCGDGSYKEYEYVMYEGGRGGRREVGGRVKRTGGTEGSVHWDGEGVKVNFVPSGVNAERGDKVKTLEGLEGYDKWDDVGRRYFKRIWDKGVEDEGYFTYGWWVIERGVVGGG</sequence>
<feature type="region of interest" description="Disordered" evidence="1">
    <location>
        <begin position="1"/>
        <end position="72"/>
    </location>
</feature>
<dbReference type="AlphaFoldDB" id="A0A9W7A496"/>
<evidence type="ECO:0000313" key="2">
    <source>
        <dbReference type="EMBL" id="GMH63826.1"/>
    </source>
</evidence>
<comment type="caution">
    <text evidence="2">The sequence shown here is derived from an EMBL/GenBank/DDBJ whole genome shotgun (WGS) entry which is preliminary data.</text>
</comment>
<proteinExistence type="predicted"/>
<accession>A0A9W7A496</accession>
<keyword evidence="3" id="KW-1185">Reference proteome</keyword>
<dbReference type="Proteomes" id="UP001165082">
    <property type="component" value="Unassembled WGS sequence"/>
</dbReference>
<organism evidence="2 3">
    <name type="scientific">Triparma retinervis</name>
    <dbReference type="NCBI Taxonomy" id="2557542"/>
    <lineage>
        <taxon>Eukaryota</taxon>
        <taxon>Sar</taxon>
        <taxon>Stramenopiles</taxon>
        <taxon>Ochrophyta</taxon>
        <taxon>Bolidophyceae</taxon>
        <taxon>Parmales</taxon>
        <taxon>Triparmaceae</taxon>
        <taxon>Triparma</taxon>
    </lineage>
</organism>
<name>A0A9W7A496_9STRA</name>
<gene>
    <name evidence="2" type="ORF">TrRE_jg5141</name>
</gene>
<evidence type="ECO:0000256" key="1">
    <source>
        <dbReference type="SAM" id="MobiDB-lite"/>
    </source>
</evidence>
<feature type="compositionally biased region" description="Basic and acidic residues" evidence="1">
    <location>
        <begin position="35"/>
        <end position="68"/>
    </location>
</feature>
<reference evidence="2" key="1">
    <citation type="submission" date="2022-07" db="EMBL/GenBank/DDBJ databases">
        <title>Genome analysis of Parmales, a sister group of diatoms, reveals the evolutionary specialization of diatoms from phago-mixotrophs to photoautotrophs.</title>
        <authorList>
            <person name="Ban H."/>
            <person name="Sato S."/>
            <person name="Yoshikawa S."/>
            <person name="Kazumasa Y."/>
            <person name="Nakamura Y."/>
            <person name="Ichinomiya M."/>
            <person name="Saitoh K."/>
            <person name="Sato N."/>
            <person name="Blanc-Mathieu R."/>
            <person name="Endo H."/>
            <person name="Kuwata A."/>
            <person name="Ogata H."/>
        </authorList>
    </citation>
    <scope>NUCLEOTIDE SEQUENCE</scope>
</reference>
<dbReference type="EMBL" id="BRXZ01001153">
    <property type="protein sequence ID" value="GMH63826.1"/>
    <property type="molecule type" value="Genomic_DNA"/>
</dbReference>
<protein>
    <submittedName>
        <fullName evidence="2">Uncharacterized protein</fullName>
    </submittedName>
</protein>
<dbReference type="OrthoDB" id="10480369at2759"/>